<feature type="domain" description="Large ribosomal subunit protein bL25 L25" evidence="6">
    <location>
        <begin position="10"/>
        <end position="90"/>
    </location>
</feature>
<dbReference type="InterPro" id="IPR011035">
    <property type="entry name" value="Ribosomal_bL25/Gln-tRNA_synth"/>
</dbReference>
<keyword evidence="4 5" id="KW-0687">Ribonucleoprotein</keyword>
<reference evidence="8 9" key="1">
    <citation type="journal article" date="2013" name="Genome Announc.">
        <title>Draft Genome Sequence of Cesiribacter andamanensis Strain AMV16T, Isolated from a Soil Sample from a Mud Volcano in the Andaman Islands, India.</title>
        <authorList>
            <person name="Shivaji S."/>
            <person name="Ara S."/>
            <person name="Begum Z."/>
            <person name="Srinivas T.N."/>
            <person name="Singh A."/>
            <person name="Kumar Pinnaka A."/>
        </authorList>
    </citation>
    <scope>NUCLEOTIDE SEQUENCE [LARGE SCALE GENOMIC DNA]</scope>
    <source>
        <strain evidence="8 9">AMV16</strain>
    </source>
</reference>
<dbReference type="eggNOG" id="COG1825">
    <property type="taxonomic scope" value="Bacteria"/>
</dbReference>
<dbReference type="PANTHER" id="PTHR33284:SF1">
    <property type="entry name" value="RIBOSOMAL PROTEIN L25_GLN-TRNA SYNTHETASE, ANTI-CODON-BINDING DOMAIN-CONTAINING PROTEIN"/>
    <property type="match status" value="1"/>
</dbReference>
<evidence type="ECO:0000256" key="4">
    <source>
        <dbReference type="ARBA" id="ARBA00023274"/>
    </source>
</evidence>
<dbReference type="Pfam" id="PF01386">
    <property type="entry name" value="Ribosomal_L25p"/>
    <property type="match status" value="1"/>
</dbReference>
<dbReference type="Proteomes" id="UP000011910">
    <property type="component" value="Unassembled WGS sequence"/>
</dbReference>
<gene>
    <name evidence="5 8" type="primary">rplY</name>
    <name evidence="5" type="synonym">ctc</name>
    <name evidence="8" type="ORF">ADICEAN_02055</name>
</gene>
<comment type="subunit">
    <text evidence="5">Part of the 50S ribosomal subunit; part of the 5S rRNA/L5/L18/L25 subcomplex. Contacts the 5S rRNA. Binds to the 5S rRNA independently of L5 and L18.</text>
</comment>
<dbReference type="InterPro" id="IPR020056">
    <property type="entry name" value="Rbsml_bL25/Gln-tRNA_synth_N"/>
</dbReference>
<dbReference type="NCBIfam" id="TIGR00731">
    <property type="entry name" value="bL25_bact_ctc"/>
    <property type="match status" value="1"/>
</dbReference>
<dbReference type="STRING" id="1279009.ADICEAN_02055"/>
<evidence type="ECO:0000256" key="1">
    <source>
        <dbReference type="ARBA" id="ARBA00022730"/>
    </source>
</evidence>
<organism evidence="8 9">
    <name type="scientific">Cesiribacter andamanensis AMV16</name>
    <dbReference type="NCBI Taxonomy" id="1279009"/>
    <lineage>
        <taxon>Bacteria</taxon>
        <taxon>Pseudomonadati</taxon>
        <taxon>Bacteroidota</taxon>
        <taxon>Cytophagia</taxon>
        <taxon>Cytophagales</taxon>
        <taxon>Cesiribacteraceae</taxon>
        <taxon>Cesiribacter</taxon>
    </lineage>
</organism>
<comment type="similarity">
    <text evidence="5">Belongs to the bacterial ribosomal protein bL25 family. CTC subfamily.</text>
</comment>
<evidence type="ECO:0000256" key="2">
    <source>
        <dbReference type="ARBA" id="ARBA00022884"/>
    </source>
</evidence>
<dbReference type="PANTHER" id="PTHR33284">
    <property type="entry name" value="RIBOSOMAL PROTEIN L25/GLN-TRNA SYNTHETASE, ANTI-CODON-BINDING DOMAIN-CONTAINING PROTEIN"/>
    <property type="match status" value="1"/>
</dbReference>
<evidence type="ECO:0000256" key="3">
    <source>
        <dbReference type="ARBA" id="ARBA00022980"/>
    </source>
</evidence>
<keyword evidence="3 5" id="KW-0689">Ribosomal protein</keyword>
<dbReference type="InterPro" id="IPR037121">
    <property type="entry name" value="Ribosomal_bL25_C"/>
</dbReference>
<evidence type="ECO:0000256" key="5">
    <source>
        <dbReference type="HAMAP-Rule" id="MF_01334"/>
    </source>
</evidence>
<dbReference type="GO" id="GO:0008097">
    <property type="term" value="F:5S rRNA binding"/>
    <property type="evidence" value="ECO:0007669"/>
    <property type="project" value="InterPro"/>
</dbReference>
<keyword evidence="9" id="KW-1185">Reference proteome</keyword>
<dbReference type="Gene3D" id="2.170.120.20">
    <property type="entry name" value="Ribosomal protein L25, beta domain"/>
    <property type="match status" value="1"/>
</dbReference>
<dbReference type="EMBL" id="AODQ01000045">
    <property type="protein sequence ID" value="EMR02781.1"/>
    <property type="molecule type" value="Genomic_DNA"/>
</dbReference>
<evidence type="ECO:0000313" key="8">
    <source>
        <dbReference type="EMBL" id="EMR02781.1"/>
    </source>
</evidence>
<dbReference type="InterPro" id="IPR029751">
    <property type="entry name" value="Ribosomal_L25_dom"/>
</dbReference>
<comment type="function">
    <text evidence="5">This is one of the proteins that binds to the 5S RNA in the ribosome where it forms part of the central protuberance.</text>
</comment>
<accession>M7N6E1</accession>
<evidence type="ECO:0000259" key="7">
    <source>
        <dbReference type="Pfam" id="PF14693"/>
    </source>
</evidence>
<dbReference type="InterPro" id="IPR001021">
    <property type="entry name" value="Ribosomal_bL25_long"/>
</dbReference>
<proteinExistence type="inferred from homology"/>
<dbReference type="InterPro" id="IPR020057">
    <property type="entry name" value="Ribosomal_bL25_b-dom"/>
</dbReference>
<dbReference type="Pfam" id="PF14693">
    <property type="entry name" value="Ribosomal_TL5_C"/>
    <property type="match status" value="1"/>
</dbReference>
<name>M7N6E1_9BACT</name>
<keyword evidence="1 5" id="KW-0699">rRNA-binding</keyword>
<dbReference type="AlphaFoldDB" id="M7N6E1"/>
<dbReference type="GO" id="GO:0006412">
    <property type="term" value="P:translation"/>
    <property type="evidence" value="ECO:0007669"/>
    <property type="project" value="UniProtKB-UniRule"/>
</dbReference>
<evidence type="ECO:0000313" key="9">
    <source>
        <dbReference type="Proteomes" id="UP000011910"/>
    </source>
</evidence>
<evidence type="ECO:0000259" key="6">
    <source>
        <dbReference type="Pfam" id="PF01386"/>
    </source>
</evidence>
<protein>
    <recommendedName>
        <fullName evidence="5">Large ribosomal subunit protein bL25</fullName>
    </recommendedName>
    <alternativeName>
        <fullName evidence="5">General stress protein CTC</fullName>
    </alternativeName>
</protein>
<dbReference type="SUPFAM" id="SSF50715">
    <property type="entry name" value="Ribosomal protein L25-like"/>
    <property type="match status" value="1"/>
</dbReference>
<dbReference type="Gene3D" id="2.40.240.10">
    <property type="entry name" value="Ribosomal Protein L25, Chain P"/>
    <property type="match status" value="1"/>
</dbReference>
<dbReference type="RefSeq" id="WP_009195449.1">
    <property type="nucleotide sequence ID" value="NZ_AODQ01000045.1"/>
</dbReference>
<keyword evidence="2 5" id="KW-0694">RNA-binding</keyword>
<sequence>MKTVEIIGYNRANLGKTESRDLRLAGQVPCVLYGGNEQYHFSTPMYLFKDLVYTPEAAFVKVNIEGKEFDALLQDIQFHPVNEMIMHADFLQLFEGKPVKMEIPVRTEGTSPGVIAGGKLISKQRKLTVKALPKDMPDFIPVDISKLELGKSARVSEITPKGYEILNHPSTPIVTVEIPRALRGKGAQGE</sequence>
<dbReference type="HAMAP" id="MF_01334">
    <property type="entry name" value="Ribosomal_bL25_CTC"/>
    <property type="match status" value="1"/>
</dbReference>
<comment type="caution">
    <text evidence="8">The sequence shown here is derived from an EMBL/GenBank/DDBJ whole genome shotgun (WGS) entry which is preliminary data.</text>
</comment>
<dbReference type="OrthoDB" id="9786489at2"/>
<dbReference type="NCBIfam" id="NF004132">
    <property type="entry name" value="PRK05618.2-2"/>
    <property type="match status" value="1"/>
</dbReference>
<dbReference type="InterPro" id="IPR020930">
    <property type="entry name" value="Ribosomal_uL5_bac-type"/>
</dbReference>
<dbReference type="PATRIC" id="fig|1279009.4.peg.2084"/>
<feature type="domain" description="Large ribosomal subunit protein bL25 beta" evidence="7">
    <location>
        <begin position="99"/>
        <end position="180"/>
    </location>
</feature>
<dbReference type="GO" id="GO:0003735">
    <property type="term" value="F:structural constituent of ribosome"/>
    <property type="evidence" value="ECO:0007669"/>
    <property type="project" value="InterPro"/>
</dbReference>
<dbReference type="GO" id="GO:0022625">
    <property type="term" value="C:cytosolic large ribosomal subunit"/>
    <property type="evidence" value="ECO:0007669"/>
    <property type="project" value="TreeGrafter"/>
</dbReference>
<dbReference type="CDD" id="cd00495">
    <property type="entry name" value="Ribosomal_L25_TL5_CTC"/>
    <property type="match status" value="1"/>
</dbReference>